<name>A0ABT2JGM9_9PSEU</name>
<dbReference type="Proteomes" id="UP001156441">
    <property type="component" value="Unassembled WGS sequence"/>
</dbReference>
<comment type="caution">
    <text evidence="2">The sequence shown here is derived from an EMBL/GenBank/DDBJ whole genome shotgun (WGS) entry which is preliminary data.</text>
</comment>
<evidence type="ECO:0000313" key="3">
    <source>
        <dbReference type="Proteomes" id="UP001156441"/>
    </source>
</evidence>
<feature type="signal peptide" evidence="1">
    <location>
        <begin position="1"/>
        <end position="23"/>
    </location>
</feature>
<dbReference type="Gene3D" id="2.60.120.1390">
    <property type="match status" value="3"/>
</dbReference>
<gene>
    <name evidence="2" type="ORF">JT362_28270</name>
</gene>
<dbReference type="EMBL" id="JAFFZE010000023">
    <property type="protein sequence ID" value="MCT2587025.1"/>
    <property type="molecule type" value="Genomic_DNA"/>
</dbReference>
<proteinExistence type="predicted"/>
<dbReference type="Pfam" id="PF11175">
    <property type="entry name" value="DUF2961"/>
    <property type="match status" value="1"/>
</dbReference>
<accession>A0ABT2JGM9</accession>
<organism evidence="2 3">
    <name type="scientific">Actinophytocola gossypii</name>
    <dbReference type="NCBI Taxonomy" id="2812003"/>
    <lineage>
        <taxon>Bacteria</taxon>
        <taxon>Bacillati</taxon>
        <taxon>Actinomycetota</taxon>
        <taxon>Actinomycetes</taxon>
        <taxon>Pseudonocardiales</taxon>
        <taxon>Pseudonocardiaceae</taxon>
    </lineage>
</organism>
<keyword evidence="3" id="KW-1185">Reference proteome</keyword>
<keyword evidence="1" id="KW-0732">Signal</keyword>
<evidence type="ECO:0000256" key="1">
    <source>
        <dbReference type="SAM" id="SignalP"/>
    </source>
</evidence>
<sequence length="824" mass="89574">MRVRSLLGLALAGVLLVPVPAVAAAPEAARHGADGKGPIGWETYRDLDAMARLRPDAQVKQFSSFDRTGQNDDGFNNTYSCLRHTDHGCVIAEHLGAGQIESMWFTRDYGSMVHNGRIRIELDGRTVVDELLQELVDGKTGAPFVWPLVGNGADTAGGSVVKVPMPYRESMRVTVQKDPFFHHVSYREFPDDRGVRTFDPRDEARDVVERLRGFGVRDPKPGLRGARTTSHTADLAPGAAAEFASLDGSGWITGLRVRLPQVVASPRVVDDGRAFGAGGSSTFEVAVDRRNDGVRLTRRVDPIIGDQVARLLVDGTPVGEWNSGEARPAGTWVDQTLDVPASLTRGKSSLRITTEYVSSALDVNEFRYDVHSMVDDRFVRTDVLDLGAAHPGEERAHDYSIRNQSWEGSRTYRYPTAQADVTASDAVLDGARLRIAFDGETTVDAPVGEFFGSGLGEYDTRTLFSSIDATADGWYSAWWAMPFRSGATVSLVNESGEPITGATVEVTSASDRDAGEGLSSGELGYFHATHHRGATVPDESWNFLTTEGSGVFYGVTHSMRGNIASGNRRNYLEGDERVYVDGAASPTMYGTGSEDFYEAGWYFRDGTTYVMPTAGNPAYELDGDGCRYDCTGAYRLMVGDAVSFGSSLRFDIEHGPLDDEPADYSSTAYWYGHERPTFTETDTVDLADADSRAAHDYRADGETTGTLTSTFEGVGDTTPVTGDVTGATGRVSFELAVSPANDGVRLLRLGDQAESYQRATVYVDDRRVGEWLQPLGNQHSRWLEDTFELPASATSGKDSVTIRIEPADDAPTWSAARYRALSRG</sequence>
<reference evidence="2 3" key="1">
    <citation type="submission" date="2021-02" db="EMBL/GenBank/DDBJ databases">
        <title>Actinophytocola xerophila sp. nov., isolated from soil of cotton cropping field.</title>
        <authorList>
            <person name="Huang R."/>
            <person name="Chen X."/>
            <person name="Ge X."/>
            <person name="Liu W."/>
        </authorList>
    </citation>
    <scope>NUCLEOTIDE SEQUENCE [LARGE SCALE GENOMIC DNA]</scope>
    <source>
        <strain evidence="2 3">S1-96</strain>
    </source>
</reference>
<protein>
    <submittedName>
        <fullName evidence="2">DUF2961 domain-containing protein</fullName>
    </submittedName>
</protein>
<evidence type="ECO:0000313" key="2">
    <source>
        <dbReference type="EMBL" id="MCT2587025.1"/>
    </source>
</evidence>
<dbReference type="InterPro" id="IPR021345">
    <property type="entry name" value="DUF2961"/>
</dbReference>
<feature type="chain" id="PRO_5047372005" evidence="1">
    <location>
        <begin position="24"/>
        <end position="824"/>
    </location>
</feature>
<dbReference type="RefSeq" id="WP_260194916.1">
    <property type="nucleotide sequence ID" value="NZ_JAFFZE010000023.1"/>
</dbReference>